<dbReference type="GO" id="GO:0008233">
    <property type="term" value="F:peptidase activity"/>
    <property type="evidence" value="ECO:0007669"/>
    <property type="project" value="UniProtKB-KW"/>
</dbReference>
<proteinExistence type="inferred from homology"/>
<evidence type="ECO:0000256" key="3">
    <source>
        <dbReference type="ARBA" id="ARBA00022801"/>
    </source>
</evidence>
<dbReference type="RefSeq" id="WP_061803891.1">
    <property type="nucleotide sequence ID" value="NZ_FOXX01000025.1"/>
</dbReference>
<dbReference type="GeneID" id="93713503"/>
<dbReference type="CDD" id="cd06781">
    <property type="entry name" value="cpPDZ_BsHtra-like"/>
    <property type="match status" value="1"/>
</dbReference>
<comment type="similarity">
    <text evidence="1">Belongs to the peptidase S1C family.</text>
</comment>
<dbReference type="Gene3D" id="2.30.42.10">
    <property type="match status" value="1"/>
</dbReference>
<evidence type="ECO:0000256" key="4">
    <source>
        <dbReference type="ARBA" id="ARBA00022825"/>
    </source>
</evidence>
<dbReference type="Pfam" id="PF13180">
    <property type="entry name" value="PDZ_2"/>
    <property type="match status" value="1"/>
</dbReference>
<dbReference type="GO" id="GO:0006508">
    <property type="term" value="P:proteolysis"/>
    <property type="evidence" value="ECO:0007669"/>
    <property type="project" value="UniProtKB-KW"/>
</dbReference>
<dbReference type="InterPro" id="IPR001478">
    <property type="entry name" value="PDZ"/>
</dbReference>
<keyword evidence="5" id="KW-0472">Membrane</keyword>
<evidence type="ECO:0000256" key="5">
    <source>
        <dbReference type="SAM" id="Phobius"/>
    </source>
</evidence>
<evidence type="ECO:0000259" key="6">
    <source>
        <dbReference type="SMART" id="SM00228"/>
    </source>
</evidence>
<dbReference type="SUPFAM" id="SSF50494">
    <property type="entry name" value="Trypsin-like serine proteases"/>
    <property type="match status" value="1"/>
</dbReference>
<gene>
    <name evidence="7" type="ORF">SAMN02745910_04990</name>
</gene>
<keyword evidence="8" id="KW-1185">Reference proteome</keyword>
<dbReference type="SUPFAM" id="SSF50156">
    <property type="entry name" value="PDZ domain-like"/>
    <property type="match status" value="1"/>
</dbReference>
<dbReference type="PRINTS" id="PR00834">
    <property type="entry name" value="PROTEASES2C"/>
</dbReference>
<comment type="caution">
    <text evidence="7">The sequence shown here is derived from an EMBL/GenBank/DDBJ whole genome shotgun (WGS) entry which is preliminary data.</text>
</comment>
<sequence>MGYYDDSESKEQYLPQKKRNPFFTVLIMIIVAVVSSAATVFFMTSDEFGLLEDRASTASSQTTTSSLPVKNAVAVKSDTTKAVDKALESVVGIYTYQGNQLFEGTTETGAGSGVIYKKSGNYAYIVTNHHVVEGASQVEVQVSEGTRLQAKVIGSDELTDLAVLRIDGSKVNSVAEFGDSSKLTLGEPAIAIGNPLGFLEGSVTEGIISSTNRTIPVDTNGDGQEDWQSEVIQTDASINPGNSGGALINIDGQVIGINSSKIAQDEVEGIGFAIPMNVAKPIIEDLEQDGKVDRPTLGVRIADLSQVNPVGRTETLKLPDSVQEGVVIIEVEGSSLAEKAGLKQYDVITKVNGDKISSDAELRRSIYESNGKKMSITYYRNGKEQTTTVSF</sequence>
<evidence type="ECO:0000256" key="1">
    <source>
        <dbReference type="ARBA" id="ARBA00010541"/>
    </source>
</evidence>
<dbReference type="InterPro" id="IPR001940">
    <property type="entry name" value="Peptidase_S1C"/>
</dbReference>
<dbReference type="EMBL" id="FOXX01000025">
    <property type="protein sequence ID" value="SFQ88226.1"/>
    <property type="molecule type" value="Genomic_DNA"/>
</dbReference>
<dbReference type="Gene3D" id="2.40.10.10">
    <property type="entry name" value="Trypsin-like serine proteases"/>
    <property type="match status" value="2"/>
</dbReference>
<dbReference type="PANTHER" id="PTHR22939:SF129">
    <property type="entry name" value="SERINE PROTEASE HTRA2, MITOCHONDRIAL"/>
    <property type="match status" value="1"/>
</dbReference>
<dbReference type="Pfam" id="PF13365">
    <property type="entry name" value="Trypsin_2"/>
    <property type="match status" value="1"/>
</dbReference>
<evidence type="ECO:0000313" key="7">
    <source>
        <dbReference type="EMBL" id="SFQ88226.1"/>
    </source>
</evidence>
<keyword evidence="4" id="KW-0720">Serine protease</keyword>
<feature type="transmembrane region" description="Helical" evidence="5">
    <location>
        <begin position="21"/>
        <end position="43"/>
    </location>
</feature>
<protein>
    <submittedName>
        <fullName evidence="7">Serine protease Do</fullName>
    </submittedName>
</protein>
<name>A0A1I6C4W4_9BACI</name>
<dbReference type="InterPro" id="IPR009003">
    <property type="entry name" value="Peptidase_S1_PA"/>
</dbReference>
<keyword evidence="5" id="KW-1133">Transmembrane helix</keyword>
<keyword evidence="3" id="KW-0378">Hydrolase</keyword>
<reference evidence="7 8" key="1">
    <citation type="submission" date="2016-10" db="EMBL/GenBank/DDBJ databases">
        <authorList>
            <person name="Varghese N."/>
            <person name="Submissions S."/>
        </authorList>
    </citation>
    <scope>NUCLEOTIDE SEQUENCE [LARGE SCALE GENOMIC DNA]</scope>
    <source>
        <strain evidence="7 8">DSM 13796</strain>
    </source>
</reference>
<accession>A0A1I6C4W4</accession>
<evidence type="ECO:0000256" key="2">
    <source>
        <dbReference type="ARBA" id="ARBA00022670"/>
    </source>
</evidence>
<dbReference type="Proteomes" id="UP000182762">
    <property type="component" value="Unassembled WGS sequence"/>
</dbReference>
<dbReference type="PANTHER" id="PTHR22939">
    <property type="entry name" value="SERINE PROTEASE FAMILY S1C HTRA-RELATED"/>
    <property type="match status" value="1"/>
</dbReference>
<organism evidence="7 8">
    <name type="scientific">Priestia endophytica DSM 13796</name>
    <dbReference type="NCBI Taxonomy" id="1121089"/>
    <lineage>
        <taxon>Bacteria</taxon>
        <taxon>Bacillati</taxon>
        <taxon>Bacillota</taxon>
        <taxon>Bacilli</taxon>
        <taxon>Bacillales</taxon>
        <taxon>Bacillaceae</taxon>
        <taxon>Priestia</taxon>
    </lineage>
</organism>
<dbReference type="InterPro" id="IPR043504">
    <property type="entry name" value="Peptidase_S1_PA_chymotrypsin"/>
</dbReference>
<dbReference type="SMART" id="SM00228">
    <property type="entry name" value="PDZ"/>
    <property type="match status" value="1"/>
</dbReference>
<evidence type="ECO:0000313" key="8">
    <source>
        <dbReference type="Proteomes" id="UP000182762"/>
    </source>
</evidence>
<dbReference type="InterPro" id="IPR036034">
    <property type="entry name" value="PDZ_sf"/>
</dbReference>
<keyword evidence="5" id="KW-0812">Transmembrane</keyword>
<keyword evidence="2 7" id="KW-0645">Protease</keyword>
<feature type="domain" description="PDZ" evidence="6">
    <location>
        <begin position="295"/>
        <end position="382"/>
    </location>
</feature>